<gene>
    <name evidence="4" type="ORF">UFOPK2656_02391</name>
    <name evidence="5" type="ORF">UFOPK3099_00925</name>
    <name evidence="6" type="ORF">UFOPK3267_01437</name>
    <name evidence="7" type="ORF">UFOPK3651_02627</name>
    <name evidence="8" type="ORF">UFOPK3931_02974</name>
    <name evidence="3" type="ORF">UFOPK4189_02624</name>
</gene>
<dbReference type="SUPFAM" id="SSF54862">
    <property type="entry name" value="4Fe-4S ferredoxins"/>
    <property type="match status" value="1"/>
</dbReference>
<dbReference type="InterPro" id="IPR033412">
    <property type="entry name" value="PFOR_II"/>
</dbReference>
<dbReference type="EMBL" id="CAFBIY010000074">
    <property type="protein sequence ID" value="CAB4851194.1"/>
    <property type="molecule type" value="Genomic_DNA"/>
</dbReference>
<dbReference type="PANTHER" id="PTHR43088:SF1">
    <property type="entry name" value="SUBUNIT OF PYRUVATE:FLAVODOXIN OXIDOREDUCTASE"/>
    <property type="match status" value="1"/>
</dbReference>
<accession>A0A6J7QB67</accession>
<dbReference type="Pfam" id="PF12838">
    <property type="entry name" value="Fer4_7"/>
    <property type="match status" value="1"/>
</dbReference>
<dbReference type="InterPro" id="IPR017900">
    <property type="entry name" value="4Fe4S_Fe_S_CS"/>
</dbReference>
<dbReference type="GO" id="GO:0016491">
    <property type="term" value="F:oxidoreductase activity"/>
    <property type="evidence" value="ECO:0007669"/>
    <property type="project" value="UniProtKB-KW"/>
</dbReference>
<feature type="domain" description="4Fe-4S ferredoxin-type" evidence="2">
    <location>
        <begin position="58"/>
        <end position="86"/>
    </location>
</feature>
<organism evidence="8">
    <name type="scientific">freshwater metagenome</name>
    <dbReference type="NCBI Taxonomy" id="449393"/>
    <lineage>
        <taxon>unclassified sequences</taxon>
        <taxon>metagenomes</taxon>
        <taxon>ecological metagenomes</taxon>
    </lineage>
</organism>
<dbReference type="CDD" id="cd07034">
    <property type="entry name" value="TPP_PYR_PFOR_IOR-alpha_like"/>
    <property type="match status" value="1"/>
</dbReference>
<dbReference type="EMBL" id="CAFBMT010000018">
    <property type="protein sequence ID" value="CAB4947607.1"/>
    <property type="molecule type" value="Genomic_DNA"/>
</dbReference>
<dbReference type="PANTHER" id="PTHR43088">
    <property type="entry name" value="SUBUNIT OF PYRUVATE:FLAVODOXIN OXIDOREDUCTASE-RELATED"/>
    <property type="match status" value="1"/>
</dbReference>
<dbReference type="Pfam" id="PF01855">
    <property type="entry name" value="POR_N"/>
    <property type="match status" value="1"/>
</dbReference>
<dbReference type="EMBL" id="CAESGF010000019">
    <property type="protein sequence ID" value="CAB4364866.1"/>
    <property type="molecule type" value="Genomic_DNA"/>
</dbReference>
<dbReference type="PROSITE" id="PS51379">
    <property type="entry name" value="4FE4S_FER_2"/>
    <property type="match status" value="2"/>
</dbReference>
<dbReference type="NCBIfam" id="NF005507">
    <property type="entry name" value="PRK07119.1"/>
    <property type="match status" value="1"/>
</dbReference>
<dbReference type="SUPFAM" id="SSF52518">
    <property type="entry name" value="Thiamin diphosphate-binding fold (THDP-binding)"/>
    <property type="match status" value="1"/>
</dbReference>
<dbReference type="EMBL" id="CAFBOL010000123">
    <property type="protein sequence ID" value="CAB5014155.1"/>
    <property type="molecule type" value="Genomic_DNA"/>
</dbReference>
<evidence type="ECO:0000313" key="5">
    <source>
        <dbReference type="EMBL" id="CAB4813895.1"/>
    </source>
</evidence>
<evidence type="ECO:0000313" key="6">
    <source>
        <dbReference type="EMBL" id="CAB4851194.1"/>
    </source>
</evidence>
<proteinExistence type="predicted"/>
<dbReference type="AlphaFoldDB" id="A0A6J7QB67"/>
<dbReference type="InterPro" id="IPR017896">
    <property type="entry name" value="4Fe4S_Fe-S-bd"/>
</dbReference>
<reference evidence="8" key="1">
    <citation type="submission" date="2020-05" db="EMBL/GenBank/DDBJ databases">
        <authorList>
            <person name="Chiriac C."/>
            <person name="Salcher M."/>
            <person name="Ghai R."/>
            <person name="Kavagutti S V."/>
        </authorList>
    </citation>
    <scope>NUCLEOTIDE SEQUENCE</scope>
</reference>
<dbReference type="PROSITE" id="PS00198">
    <property type="entry name" value="4FE4S_FER_1"/>
    <property type="match status" value="1"/>
</dbReference>
<dbReference type="EMBL" id="CAEZYF010000017">
    <property type="protein sequence ID" value="CAB4734721.1"/>
    <property type="molecule type" value="Genomic_DNA"/>
</dbReference>
<evidence type="ECO:0000259" key="2">
    <source>
        <dbReference type="PROSITE" id="PS51379"/>
    </source>
</evidence>
<protein>
    <submittedName>
        <fullName evidence="8">Unannotated protein</fullName>
    </submittedName>
</protein>
<feature type="domain" description="4Fe-4S ferredoxin-type" evidence="2">
    <location>
        <begin position="21"/>
        <end position="50"/>
    </location>
</feature>
<name>A0A6J7QB67_9ZZZZ</name>
<dbReference type="InterPro" id="IPR002880">
    <property type="entry name" value="Pyrv_Fd/Flavodoxin_OxRdtase_N"/>
</dbReference>
<evidence type="ECO:0000313" key="7">
    <source>
        <dbReference type="EMBL" id="CAB4947607.1"/>
    </source>
</evidence>
<dbReference type="InterPro" id="IPR029061">
    <property type="entry name" value="THDP-binding"/>
</dbReference>
<dbReference type="Gene3D" id="3.40.50.970">
    <property type="match status" value="1"/>
</dbReference>
<dbReference type="Gene3D" id="3.40.50.920">
    <property type="match status" value="1"/>
</dbReference>
<dbReference type="InterPro" id="IPR009014">
    <property type="entry name" value="Transketo_C/PFOR_II"/>
</dbReference>
<evidence type="ECO:0000313" key="3">
    <source>
        <dbReference type="EMBL" id="CAB4364866.1"/>
    </source>
</evidence>
<dbReference type="Pfam" id="PF17147">
    <property type="entry name" value="PFOR_II"/>
    <property type="match status" value="1"/>
</dbReference>
<dbReference type="InterPro" id="IPR052368">
    <property type="entry name" value="2-oxoacid_oxidoreductase"/>
</dbReference>
<evidence type="ECO:0000313" key="8">
    <source>
        <dbReference type="EMBL" id="CAB5014155.1"/>
    </source>
</evidence>
<dbReference type="SUPFAM" id="SSF52922">
    <property type="entry name" value="TK C-terminal domain-like"/>
    <property type="match status" value="1"/>
</dbReference>
<dbReference type="EMBL" id="CAFAAV010000054">
    <property type="protein sequence ID" value="CAB4813895.1"/>
    <property type="molecule type" value="Genomic_DNA"/>
</dbReference>
<sequence>MPVALEVTALETRVTSNVNKPEPTLLPEYCKGCGRCIDSCTKGCISLGTEINPLTGLVPVTLDLDRCNHCGLCIDACPEPFGMRPEGEEVAFELVDPTHLCGPRPFDSPIPIPRPDVTVPLPERSTMVMKGTYAVAVGAVLAGCRHVYGYPITPSTEGAELMAKVQPALDGVFVQAVSEVAAVNMMYGAGGAGKRCMTFTSSPGFSLMLEGISYMIGAEVPAVFVNIMRGGPGLGNIAPEQADIKLACRGLGHGNTQAIVFAPATPQEMLDCSMLAFELAFQYRNPVVILGDGYLGQMTGKVRLPDHMVVPGIPEWAVSGDHSHRGNLICSIELSEVGLEAHNLMLDAKYDRMTAAEQRADLHRCDDADVILVACNTPAQSAKGAVKELRAKGVKAGLFRPITLWPFPIDALRAVLPQAHRLVVVEASSGQLEDEVRLALSHAEVQPPPMSHVQRQGGMLPSQAEIVEHVLSVEGVR</sequence>
<dbReference type="Gene3D" id="3.30.70.20">
    <property type="match status" value="1"/>
</dbReference>
<keyword evidence="1" id="KW-0560">Oxidoreductase</keyword>
<evidence type="ECO:0000313" key="4">
    <source>
        <dbReference type="EMBL" id="CAB4734721.1"/>
    </source>
</evidence>
<evidence type="ECO:0000256" key="1">
    <source>
        <dbReference type="ARBA" id="ARBA00023002"/>
    </source>
</evidence>